<comment type="caution">
    <text evidence="4">The sequence shown here is derived from an EMBL/GenBank/DDBJ whole genome shotgun (WGS) entry which is preliminary data.</text>
</comment>
<dbReference type="FunFam" id="1.10.8.270:FF:000021">
    <property type="entry name" value="Ypt/Rab-GAP domain of gyp1p superfamily protein"/>
    <property type="match status" value="1"/>
</dbReference>
<keyword evidence="2" id="KW-0472">Membrane</keyword>
<evidence type="ECO:0000313" key="5">
    <source>
        <dbReference type="Proteomes" id="UP001415857"/>
    </source>
</evidence>
<keyword evidence="2" id="KW-0812">Transmembrane</keyword>
<proteinExistence type="predicted"/>
<keyword evidence="2" id="KW-1133">Transmembrane helix</keyword>
<dbReference type="Gene3D" id="1.10.8.270">
    <property type="entry name" value="putative rabgap domain of human tbc1 domain family member 14 like domains"/>
    <property type="match status" value="1"/>
</dbReference>
<dbReference type="Gene3D" id="1.10.472.80">
    <property type="entry name" value="Ypt/Rab-GAP domain of gyp1p, domain 3"/>
    <property type="match status" value="1"/>
</dbReference>
<feature type="domain" description="Rab-GAP TBC" evidence="3">
    <location>
        <begin position="80"/>
        <end position="526"/>
    </location>
</feature>
<protein>
    <recommendedName>
        <fullName evidence="3">Rab-GAP TBC domain-containing protein</fullName>
    </recommendedName>
</protein>
<dbReference type="GO" id="GO:0005096">
    <property type="term" value="F:GTPase activator activity"/>
    <property type="evidence" value="ECO:0007669"/>
    <property type="project" value="TreeGrafter"/>
</dbReference>
<keyword evidence="5" id="KW-1185">Reference proteome</keyword>
<dbReference type="PANTHER" id="PTHR22957:SF456">
    <property type="entry name" value="YPT_RAB-GAP DOMAIN OF GYP1P SUPERFAMILY PROTEIN"/>
    <property type="match status" value="1"/>
</dbReference>
<accession>A0AAP0RZ49</accession>
<dbReference type="AlphaFoldDB" id="A0AAP0RZ49"/>
<dbReference type="InterPro" id="IPR000195">
    <property type="entry name" value="Rab-GAP-TBC_dom"/>
</dbReference>
<evidence type="ECO:0000313" key="4">
    <source>
        <dbReference type="EMBL" id="KAK9287652.1"/>
    </source>
</evidence>
<evidence type="ECO:0000256" key="2">
    <source>
        <dbReference type="SAM" id="Phobius"/>
    </source>
</evidence>
<reference evidence="4 5" key="1">
    <citation type="journal article" date="2024" name="Plant J.">
        <title>Genome sequences and population genomics reveal climatic adaptation and genomic divergence between two closely related sweetgum species.</title>
        <authorList>
            <person name="Xu W.Q."/>
            <person name="Ren C.Q."/>
            <person name="Zhang X.Y."/>
            <person name="Comes H.P."/>
            <person name="Liu X.H."/>
            <person name="Li Y.G."/>
            <person name="Kettle C.J."/>
            <person name="Jalonen R."/>
            <person name="Gaisberger H."/>
            <person name="Ma Y.Z."/>
            <person name="Qiu Y.X."/>
        </authorList>
    </citation>
    <scope>NUCLEOTIDE SEQUENCE [LARGE SCALE GENOMIC DNA]</scope>
    <source>
        <strain evidence="4">Hangzhou</strain>
    </source>
</reference>
<feature type="region of interest" description="Disordered" evidence="1">
    <location>
        <begin position="554"/>
        <end position="575"/>
    </location>
</feature>
<feature type="transmembrane region" description="Helical" evidence="2">
    <location>
        <begin position="698"/>
        <end position="720"/>
    </location>
</feature>
<name>A0AAP0RZ49_LIQFO</name>
<dbReference type="PROSITE" id="PS50086">
    <property type="entry name" value="TBC_RABGAP"/>
    <property type="match status" value="1"/>
</dbReference>
<dbReference type="PANTHER" id="PTHR22957">
    <property type="entry name" value="TBC1 DOMAIN FAMILY MEMBER GTPASE-ACTIVATING PROTEIN"/>
    <property type="match status" value="1"/>
</dbReference>
<evidence type="ECO:0000259" key="3">
    <source>
        <dbReference type="PROSITE" id="PS50086"/>
    </source>
</evidence>
<dbReference type="SMART" id="SM00164">
    <property type="entry name" value="TBC"/>
    <property type="match status" value="1"/>
</dbReference>
<dbReference type="InterPro" id="IPR035969">
    <property type="entry name" value="Rab-GAP_TBC_sf"/>
</dbReference>
<dbReference type="EMBL" id="JBBPBK010000003">
    <property type="protein sequence ID" value="KAK9287652.1"/>
    <property type="molecule type" value="Genomic_DNA"/>
</dbReference>
<dbReference type="SUPFAM" id="SSF47923">
    <property type="entry name" value="Ypt/Rab-GAP domain of gyp1p"/>
    <property type="match status" value="2"/>
</dbReference>
<dbReference type="Pfam" id="PF00566">
    <property type="entry name" value="RabGAP-TBC"/>
    <property type="match status" value="1"/>
</dbReference>
<gene>
    <name evidence="4" type="ORF">L1049_016089</name>
</gene>
<organism evidence="4 5">
    <name type="scientific">Liquidambar formosana</name>
    <name type="common">Formosan gum</name>
    <dbReference type="NCBI Taxonomy" id="63359"/>
    <lineage>
        <taxon>Eukaryota</taxon>
        <taxon>Viridiplantae</taxon>
        <taxon>Streptophyta</taxon>
        <taxon>Embryophyta</taxon>
        <taxon>Tracheophyta</taxon>
        <taxon>Spermatophyta</taxon>
        <taxon>Magnoliopsida</taxon>
        <taxon>eudicotyledons</taxon>
        <taxon>Gunneridae</taxon>
        <taxon>Pentapetalae</taxon>
        <taxon>Saxifragales</taxon>
        <taxon>Altingiaceae</taxon>
        <taxon>Liquidambar</taxon>
    </lineage>
</organism>
<dbReference type="Proteomes" id="UP001415857">
    <property type="component" value="Unassembled WGS sequence"/>
</dbReference>
<evidence type="ECO:0000256" key="1">
    <source>
        <dbReference type="SAM" id="MobiDB-lite"/>
    </source>
</evidence>
<sequence>MSCNGEDKQWSCGKSGAVNLQRMTTIVRDIGEQPCLHQSPIKVVIAVSKMLKPDKWQATFDSDGKVFGFQKALKLIVLGGVDPSIRSEVWEFLLGCYALGSTAEYRRQLRTARRERFKDLIKQCQMMHSSIGTGSLAYVVGSKVMDVRTLSKDGRREAEVESRQASIDNINKLENYSDWNNSCTDTSYACQRESSSDSADLASVRESTDSAAYDSSCLISSSGPYNCGFPEPGREAHGSEYVTETYFDFPPLPVTNLFEKSVEDKQECGGNDEKLSTQRKLRFEDERMHSFQINNNVDLIIESNCSPSGNNTRPINSEIEMVHPHVHEPVLRSNNQEFKREVVNRLRISDVPETPVINATTSQGKPVSEDRVSEWLWTLHRIVVDVVRTDSHLEFYEDTKNLARMSDILAVYAWVDPATGYCQGMSDLLSPFVVLFEDNADAFWCFEMLLRRMRENFQMEGPTGVMKQLQALWHILGLTDREMFAHLSHIGAESLHFAFRMLLVLFRRELSFNEALCMWEMMWAADFDESLAYELEENCLKPLVVQLPRDSGAEMAEESTANGNGNSKGGLQSKHGNVERSISDDIGMRSSSTYPFCGLTRNFWSKNDHMQICTVISSPRNGDDELPVFCVAAILIMNRQKIIRRTHSIDDLIKIFNDNMLKINVKRCVRTAIKLRKKYFYKVRCLFNHFHPICIDNLLPFSFLLLFFWWLNHYVVYIINKNNDTKGKDRESFKKE</sequence>